<feature type="domain" description="Response regulatory" evidence="3">
    <location>
        <begin position="16"/>
        <end position="131"/>
    </location>
</feature>
<organism evidence="4 5">
    <name type="scientific">Ktedonobacter racemifer DSM 44963</name>
    <dbReference type="NCBI Taxonomy" id="485913"/>
    <lineage>
        <taxon>Bacteria</taxon>
        <taxon>Bacillati</taxon>
        <taxon>Chloroflexota</taxon>
        <taxon>Ktedonobacteria</taxon>
        <taxon>Ktedonobacterales</taxon>
        <taxon>Ktedonobacteraceae</taxon>
        <taxon>Ktedonobacter</taxon>
    </lineage>
</organism>
<keyword evidence="1 2" id="KW-0597">Phosphoprotein</keyword>
<dbReference type="AlphaFoldDB" id="D6TSZ2"/>
<dbReference type="RefSeq" id="WP_007914318.1">
    <property type="nucleotide sequence ID" value="NZ_ADVG01000003.1"/>
</dbReference>
<evidence type="ECO:0000313" key="4">
    <source>
        <dbReference type="EMBL" id="EFH83543.1"/>
    </source>
</evidence>
<proteinExistence type="predicted"/>
<protein>
    <submittedName>
        <fullName evidence="4">Response regulator receiver protein</fullName>
    </submittedName>
</protein>
<dbReference type="InterPro" id="IPR001789">
    <property type="entry name" value="Sig_transdc_resp-reg_receiver"/>
</dbReference>
<sequence>MCKSPQAGRERTRRKRILIVEDDPILGDLLLEALQEEEEEAYEASHVLSGEMAQSILQTDAPALVLLDYHLPGMNGLELADWLRSREKLEHIPILLMSADTPQEVSGKKHLRTLQKPFELETLLQVVAELLVSGAKDDPGSEKAFSYGDGAR</sequence>
<dbReference type="SMART" id="SM00448">
    <property type="entry name" value="REC"/>
    <property type="match status" value="1"/>
</dbReference>
<name>D6TSZ2_KTERA</name>
<dbReference type="Proteomes" id="UP000004508">
    <property type="component" value="Unassembled WGS sequence"/>
</dbReference>
<gene>
    <name evidence="4" type="ORF">Krac_4523</name>
</gene>
<evidence type="ECO:0000259" key="3">
    <source>
        <dbReference type="PROSITE" id="PS50110"/>
    </source>
</evidence>
<dbReference type="OrthoDB" id="9782655at2"/>
<dbReference type="eggNOG" id="COG0745">
    <property type="taxonomic scope" value="Bacteria"/>
</dbReference>
<evidence type="ECO:0000256" key="2">
    <source>
        <dbReference type="PROSITE-ProRule" id="PRU00169"/>
    </source>
</evidence>
<dbReference type="PANTHER" id="PTHR44591:SF3">
    <property type="entry name" value="RESPONSE REGULATORY DOMAIN-CONTAINING PROTEIN"/>
    <property type="match status" value="1"/>
</dbReference>
<dbReference type="PROSITE" id="PS50110">
    <property type="entry name" value="RESPONSE_REGULATORY"/>
    <property type="match status" value="1"/>
</dbReference>
<feature type="modified residue" description="4-aspartylphosphate" evidence="2">
    <location>
        <position position="68"/>
    </location>
</feature>
<accession>D6TSZ2</accession>
<dbReference type="InterPro" id="IPR050595">
    <property type="entry name" value="Bact_response_regulator"/>
</dbReference>
<comment type="caution">
    <text evidence="4">The sequence shown here is derived from an EMBL/GenBank/DDBJ whole genome shotgun (WGS) entry which is preliminary data.</text>
</comment>
<dbReference type="STRING" id="485913.Krac_4523"/>
<dbReference type="PANTHER" id="PTHR44591">
    <property type="entry name" value="STRESS RESPONSE REGULATOR PROTEIN 1"/>
    <property type="match status" value="1"/>
</dbReference>
<dbReference type="InParanoid" id="D6TSZ2"/>
<dbReference type="Pfam" id="PF00072">
    <property type="entry name" value="Response_reg"/>
    <property type="match status" value="1"/>
</dbReference>
<dbReference type="InterPro" id="IPR011006">
    <property type="entry name" value="CheY-like_superfamily"/>
</dbReference>
<dbReference type="EMBL" id="ADVG01000003">
    <property type="protein sequence ID" value="EFH83543.1"/>
    <property type="molecule type" value="Genomic_DNA"/>
</dbReference>
<dbReference type="SUPFAM" id="SSF52172">
    <property type="entry name" value="CheY-like"/>
    <property type="match status" value="1"/>
</dbReference>
<dbReference type="GO" id="GO:0000160">
    <property type="term" value="P:phosphorelay signal transduction system"/>
    <property type="evidence" value="ECO:0007669"/>
    <property type="project" value="InterPro"/>
</dbReference>
<evidence type="ECO:0000256" key="1">
    <source>
        <dbReference type="ARBA" id="ARBA00022553"/>
    </source>
</evidence>
<dbReference type="Gene3D" id="3.40.50.2300">
    <property type="match status" value="1"/>
</dbReference>
<evidence type="ECO:0000313" key="5">
    <source>
        <dbReference type="Proteomes" id="UP000004508"/>
    </source>
</evidence>
<keyword evidence="5" id="KW-1185">Reference proteome</keyword>
<reference evidence="4 5" key="1">
    <citation type="journal article" date="2011" name="Stand. Genomic Sci.">
        <title>Non-contiguous finished genome sequence and contextual data of the filamentous soil bacterium Ktedonobacter racemifer type strain (SOSP1-21).</title>
        <authorList>
            <person name="Chang Y.J."/>
            <person name="Land M."/>
            <person name="Hauser L."/>
            <person name="Chertkov O."/>
            <person name="Del Rio T.G."/>
            <person name="Nolan M."/>
            <person name="Copeland A."/>
            <person name="Tice H."/>
            <person name="Cheng J.F."/>
            <person name="Lucas S."/>
            <person name="Han C."/>
            <person name="Goodwin L."/>
            <person name="Pitluck S."/>
            <person name="Ivanova N."/>
            <person name="Ovchinikova G."/>
            <person name="Pati A."/>
            <person name="Chen A."/>
            <person name="Palaniappan K."/>
            <person name="Mavromatis K."/>
            <person name="Liolios K."/>
            <person name="Brettin T."/>
            <person name="Fiebig A."/>
            <person name="Rohde M."/>
            <person name="Abt B."/>
            <person name="Goker M."/>
            <person name="Detter J.C."/>
            <person name="Woyke T."/>
            <person name="Bristow J."/>
            <person name="Eisen J.A."/>
            <person name="Markowitz V."/>
            <person name="Hugenholtz P."/>
            <person name="Kyrpides N.C."/>
            <person name="Klenk H.P."/>
            <person name="Lapidus A."/>
        </authorList>
    </citation>
    <scope>NUCLEOTIDE SEQUENCE [LARGE SCALE GENOMIC DNA]</scope>
    <source>
        <strain evidence="5">DSM 44963</strain>
    </source>
</reference>